<keyword evidence="1" id="KW-0963">Cytoplasm</keyword>
<keyword evidence="4" id="KW-1185">Reference proteome</keyword>
<dbReference type="GO" id="GO:0003723">
    <property type="term" value="F:RNA binding"/>
    <property type="evidence" value="ECO:0007669"/>
    <property type="project" value="UniProtKB-KW"/>
</dbReference>
<name>A0A1J0AGT3_9CYAN</name>
<dbReference type="RefSeq" id="WP_071455489.1">
    <property type="nucleotide sequence ID" value="NZ_CP017675.1"/>
</dbReference>
<evidence type="ECO:0000256" key="2">
    <source>
        <dbReference type="ARBA" id="ARBA00022884"/>
    </source>
</evidence>
<dbReference type="OrthoDB" id="511849at2"/>
<reference evidence="3 4" key="1">
    <citation type="submission" date="2016-10" db="EMBL/GenBank/DDBJ databases">
        <title>Description of Gloeomargarita lithophora gen. nov., sp. nov., a thylakoid-bearing basal-branching cyanobacterium with intracellular carbonates, and proposal for Gloeomargaritales ord. nov.</title>
        <authorList>
            <person name="Moreira D."/>
            <person name="Tavera R."/>
            <person name="Benzerara K."/>
            <person name="Skouri-Panet F."/>
            <person name="Couradeau E."/>
            <person name="Gerard E."/>
            <person name="Loussert C."/>
            <person name="Novelo E."/>
            <person name="Zivanovic Y."/>
            <person name="Lopez-Garcia P."/>
        </authorList>
    </citation>
    <scope>NUCLEOTIDE SEQUENCE [LARGE SCALE GENOMIC DNA]</scope>
    <source>
        <strain evidence="3 4">D10</strain>
    </source>
</reference>
<evidence type="ECO:0000256" key="1">
    <source>
        <dbReference type="ARBA" id="ARBA00022490"/>
    </source>
</evidence>
<accession>A0A1J0AGT3</accession>
<dbReference type="PANTHER" id="PTHR34654:SF1">
    <property type="entry name" value="RNA-BINDING PROTEIN KHPA"/>
    <property type="match status" value="1"/>
</dbReference>
<dbReference type="EMBL" id="CP017675">
    <property type="protein sequence ID" value="APB35156.1"/>
    <property type="molecule type" value="Genomic_DNA"/>
</dbReference>
<dbReference type="InterPro" id="IPR020627">
    <property type="entry name" value="KhpA"/>
</dbReference>
<protein>
    <submittedName>
        <fullName evidence="3">RNA-binding protein (Contains KH domain)</fullName>
    </submittedName>
</protein>
<proteinExistence type="predicted"/>
<organism evidence="3 4">
    <name type="scientific">Gloeomargarita lithophora Alchichica-D10</name>
    <dbReference type="NCBI Taxonomy" id="1188229"/>
    <lineage>
        <taxon>Bacteria</taxon>
        <taxon>Bacillati</taxon>
        <taxon>Cyanobacteriota</taxon>
        <taxon>Cyanophyceae</taxon>
        <taxon>Gloeomargaritales</taxon>
        <taxon>Gloeomargaritaceae</taxon>
        <taxon>Gloeomargarita</taxon>
    </lineage>
</organism>
<dbReference type="AlphaFoldDB" id="A0A1J0AGT3"/>
<sequence>MPNYEGLIRYLLTPMLSHPDELRLHREVLAGGVWLRVALAESDRGRVLGRGGRTLQAIRTVTQTAAQVAGQTCHLDIYGLNATAERGERTPTRPRRGGNR</sequence>
<gene>
    <name evidence="3" type="ORF">GlitD10_2812</name>
</gene>
<dbReference type="STRING" id="1188229.GlitD10_2812"/>
<dbReference type="PANTHER" id="PTHR34654">
    <property type="entry name" value="UPF0109 PROTEIN SCO5592"/>
    <property type="match status" value="1"/>
</dbReference>
<dbReference type="Proteomes" id="UP000180235">
    <property type="component" value="Chromosome"/>
</dbReference>
<dbReference type="Pfam" id="PF13083">
    <property type="entry name" value="KH_KhpA-B"/>
    <property type="match status" value="1"/>
</dbReference>
<evidence type="ECO:0000313" key="3">
    <source>
        <dbReference type="EMBL" id="APB35156.1"/>
    </source>
</evidence>
<dbReference type="KEGG" id="glt:GlitD10_2812"/>
<keyword evidence="2" id="KW-0694">RNA-binding</keyword>
<evidence type="ECO:0000313" key="4">
    <source>
        <dbReference type="Proteomes" id="UP000180235"/>
    </source>
</evidence>